<comment type="similarity">
    <text evidence="2">Belongs to the RNase H family.</text>
</comment>
<name>S8F4U5_FOMSC</name>
<dbReference type="Gene3D" id="3.30.420.10">
    <property type="entry name" value="Ribonuclease H-like superfamily/Ribonuclease H"/>
    <property type="match status" value="1"/>
</dbReference>
<proteinExistence type="inferred from homology"/>
<dbReference type="InterPro" id="IPR036397">
    <property type="entry name" value="RNaseH_sf"/>
</dbReference>
<dbReference type="InterPro" id="IPR050092">
    <property type="entry name" value="RNase_H"/>
</dbReference>
<comment type="catalytic activity">
    <reaction evidence="1">
        <text>Endonucleolytic cleavage to 5'-phosphomonoester.</text>
        <dbReference type="EC" id="3.1.26.4"/>
    </reaction>
</comment>
<dbReference type="EMBL" id="KE504185">
    <property type="protein sequence ID" value="EPS96690.1"/>
    <property type="molecule type" value="Genomic_DNA"/>
</dbReference>
<dbReference type="PANTHER" id="PTHR10642">
    <property type="entry name" value="RIBONUCLEASE H1"/>
    <property type="match status" value="1"/>
</dbReference>
<evidence type="ECO:0000313" key="10">
    <source>
        <dbReference type="Proteomes" id="UP000015241"/>
    </source>
</evidence>
<dbReference type="STRING" id="743788.S8F4U5"/>
<dbReference type="GO" id="GO:0003676">
    <property type="term" value="F:nucleic acid binding"/>
    <property type="evidence" value="ECO:0007669"/>
    <property type="project" value="InterPro"/>
</dbReference>
<evidence type="ECO:0000256" key="4">
    <source>
        <dbReference type="ARBA" id="ARBA00022722"/>
    </source>
</evidence>
<evidence type="ECO:0000256" key="3">
    <source>
        <dbReference type="ARBA" id="ARBA00012180"/>
    </source>
</evidence>
<dbReference type="InParanoid" id="S8F4U5"/>
<dbReference type="SUPFAM" id="SSF53098">
    <property type="entry name" value="Ribonuclease H-like"/>
    <property type="match status" value="1"/>
</dbReference>
<reference evidence="9 10" key="1">
    <citation type="journal article" date="2012" name="Science">
        <title>The Paleozoic origin of enzymatic lignin decomposition reconstructed from 31 fungal genomes.</title>
        <authorList>
            <person name="Floudas D."/>
            <person name="Binder M."/>
            <person name="Riley R."/>
            <person name="Barry K."/>
            <person name="Blanchette R.A."/>
            <person name="Henrissat B."/>
            <person name="Martinez A.T."/>
            <person name="Otillar R."/>
            <person name="Spatafora J.W."/>
            <person name="Yadav J.S."/>
            <person name="Aerts A."/>
            <person name="Benoit I."/>
            <person name="Boyd A."/>
            <person name="Carlson A."/>
            <person name="Copeland A."/>
            <person name="Coutinho P.M."/>
            <person name="de Vries R.P."/>
            <person name="Ferreira P."/>
            <person name="Findley K."/>
            <person name="Foster B."/>
            <person name="Gaskell J."/>
            <person name="Glotzer D."/>
            <person name="Gorecki P."/>
            <person name="Heitman J."/>
            <person name="Hesse C."/>
            <person name="Hori C."/>
            <person name="Igarashi K."/>
            <person name="Jurgens J.A."/>
            <person name="Kallen N."/>
            <person name="Kersten P."/>
            <person name="Kohler A."/>
            <person name="Kuees U."/>
            <person name="Kumar T.K.A."/>
            <person name="Kuo A."/>
            <person name="LaButti K."/>
            <person name="Larrondo L.F."/>
            <person name="Lindquist E."/>
            <person name="Ling A."/>
            <person name="Lombard V."/>
            <person name="Lucas S."/>
            <person name="Lundell T."/>
            <person name="Martin R."/>
            <person name="McLaughlin D.J."/>
            <person name="Morgenstern I."/>
            <person name="Morin E."/>
            <person name="Murat C."/>
            <person name="Nagy L.G."/>
            <person name="Nolan M."/>
            <person name="Ohm R.A."/>
            <person name="Patyshakuliyeva A."/>
            <person name="Rokas A."/>
            <person name="Ruiz-Duenas F.J."/>
            <person name="Sabat G."/>
            <person name="Salamov A."/>
            <person name="Samejima M."/>
            <person name="Schmutz J."/>
            <person name="Slot J.C."/>
            <person name="St John F."/>
            <person name="Stenlid J."/>
            <person name="Sun H."/>
            <person name="Sun S."/>
            <person name="Syed K."/>
            <person name="Tsang A."/>
            <person name="Wiebenga A."/>
            <person name="Young D."/>
            <person name="Pisabarro A."/>
            <person name="Eastwood D.C."/>
            <person name="Martin F."/>
            <person name="Cullen D."/>
            <person name="Grigoriev I.V."/>
            <person name="Hibbett D.S."/>
        </authorList>
    </citation>
    <scope>NUCLEOTIDE SEQUENCE</scope>
    <source>
        <strain evidence="10">FP-58527</strain>
    </source>
</reference>
<accession>S8F4U5</accession>
<dbReference type="PANTHER" id="PTHR10642:SF26">
    <property type="entry name" value="RIBONUCLEASE H1"/>
    <property type="match status" value="1"/>
</dbReference>
<keyword evidence="6" id="KW-0255">Endonuclease</keyword>
<dbReference type="OrthoDB" id="407198at2759"/>
<dbReference type="Proteomes" id="UP000015241">
    <property type="component" value="Unassembled WGS sequence"/>
</dbReference>
<dbReference type="CDD" id="cd13934">
    <property type="entry name" value="RNase_H_Dikarya_like"/>
    <property type="match status" value="1"/>
</dbReference>
<dbReference type="EC" id="3.1.26.4" evidence="3"/>
<evidence type="ECO:0000256" key="6">
    <source>
        <dbReference type="ARBA" id="ARBA00022759"/>
    </source>
</evidence>
<keyword evidence="5" id="KW-0479">Metal-binding</keyword>
<protein>
    <recommendedName>
        <fullName evidence="3">ribonuclease H</fullName>
        <ecNumber evidence="3">3.1.26.4</ecNumber>
    </recommendedName>
</protein>
<dbReference type="AlphaFoldDB" id="S8F4U5"/>
<dbReference type="GO" id="GO:0043137">
    <property type="term" value="P:DNA replication, removal of RNA primer"/>
    <property type="evidence" value="ECO:0007669"/>
    <property type="project" value="TreeGrafter"/>
</dbReference>
<gene>
    <name evidence="9" type="ORF">FOMPIDRAFT_1130012</name>
</gene>
<dbReference type="GO" id="GO:0046872">
    <property type="term" value="F:metal ion binding"/>
    <property type="evidence" value="ECO:0007669"/>
    <property type="project" value="UniProtKB-KW"/>
</dbReference>
<evidence type="ECO:0000256" key="2">
    <source>
        <dbReference type="ARBA" id="ARBA00005300"/>
    </source>
</evidence>
<feature type="domain" description="RNase H type-1" evidence="8">
    <location>
        <begin position="61"/>
        <end position="237"/>
    </location>
</feature>
<keyword evidence="4" id="KW-0540">Nuclease</keyword>
<dbReference type="InterPro" id="IPR002156">
    <property type="entry name" value="RNaseH_domain"/>
</dbReference>
<dbReference type="eggNOG" id="KOG3752">
    <property type="taxonomic scope" value="Eukaryota"/>
</dbReference>
<evidence type="ECO:0000259" key="8">
    <source>
        <dbReference type="PROSITE" id="PS50879"/>
    </source>
</evidence>
<dbReference type="PROSITE" id="PS50879">
    <property type="entry name" value="RNASE_H_1"/>
    <property type="match status" value="1"/>
</dbReference>
<dbReference type="GO" id="GO:0004523">
    <property type="term" value="F:RNA-DNA hybrid ribonuclease activity"/>
    <property type="evidence" value="ECO:0007669"/>
    <property type="project" value="UniProtKB-EC"/>
</dbReference>
<keyword evidence="10" id="KW-1185">Reference proteome</keyword>
<evidence type="ECO:0000256" key="5">
    <source>
        <dbReference type="ARBA" id="ARBA00022723"/>
    </source>
</evidence>
<keyword evidence="7" id="KW-0378">Hydrolase</keyword>
<evidence type="ECO:0000313" key="9">
    <source>
        <dbReference type="EMBL" id="EPS96690.1"/>
    </source>
</evidence>
<dbReference type="InterPro" id="IPR012337">
    <property type="entry name" value="RNaseH-like_sf"/>
</dbReference>
<dbReference type="HOGENOM" id="CLU_030894_4_0_1"/>
<organism evidence="9 10">
    <name type="scientific">Fomitopsis schrenkii</name>
    <name type="common">Brown rot fungus</name>
    <dbReference type="NCBI Taxonomy" id="2126942"/>
    <lineage>
        <taxon>Eukaryota</taxon>
        <taxon>Fungi</taxon>
        <taxon>Dikarya</taxon>
        <taxon>Basidiomycota</taxon>
        <taxon>Agaricomycotina</taxon>
        <taxon>Agaricomycetes</taxon>
        <taxon>Polyporales</taxon>
        <taxon>Fomitopsis</taxon>
    </lineage>
</organism>
<dbReference type="Pfam" id="PF00075">
    <property type="entry name" value="RNase_H"/>
    <property type="match status" value="1"/>
</dbReference>
<sequence length="245" mass="27495">MDQSLDPHAGSQHVFNRKYELCDYLKQNFPTPDQLITSCRDCTTFLCVCCQHWNHERPLPCHNFRLIFTDGACLSNGTAAATSGAGIAMGQADRLQFSYPIDDSIDSTGKRTSQRAELLAAILGLGAAQSVEELADAHERLYNRHKAGEDAGLYSHWIITTDSKYLVDGMTDWLPNKWKRNGMRASDGRTPANLDLFLRLDEEITAIEQTHDIRIGFWHVAREFNTIADRLAKDAAKRTLPDPTV</sequence>
<evidence type="ECO:0000256" key="1">
    <source>
        <dbReference type="ARBA" id="ARBA00000077"/>
    </source>
</evidence>
<evidence type="ECO:0000256" key="7">
    <source>
        <dbReference type="ARBA" id="ARBA00022801"/>
    </source>
</evidence>